<gene>
    <name evidence="2" type="ORF">PCOR1329_LOCUS13670</name>
</gene>
<accession>A0ABN9QR11</accession>
<organism evidence="2 3">
    <name type="scientific">Prorocentrum cordatum</name>
    <dbReference type="NCBI Taxonomy" id="2364126"/>
    <lineage>
        <taxon>Eukaryota</taxon>
        <taxon>Sar</taxon>
        <taxon>Alveolata</taxon>
        <taxon>Dinophyceae</taxon>
        <taxon>Prorocentrales</taxon>
        <taxon>Prorocentraceae</taxon>
        <taxon>Prorocentrum</taxon>
    </lineage>
</organism>
<dbReference type="Proteomes" id="UP001189429">
    <property type="component" value="Unassembled WGS sequence"/>
</dbReference>
<reference evidence="2" key="1">
    <citation type="submission" date="2023-10" db="EMBL/GenBank/DDBJ databases">
        <authorList>
            <person name="Chen Y."/>
            <person name="Shah S."/>
            <person name="Dougan E. K."/>
            <person name="Thang M."/>
            <person name="Chan C."/>
        </authorList>
    </citation>
    <scope>NUCLEOTIDE SEQUENCE [LARGE SCALE GENOMIC DNA]</scope>
</reference>
<feature type="region of interest" description="Disordered" evidence="1">
    <location>
        <begin position="14"/>
        <end position="59"/>
    </location>
</feature>
<protein>
    <submittedName>
        <fullName evidence="2">Uncharacterized protein</fullName>
    </submittedName>
</protein>
<evidence type="ECO:0000313" key="3">
    <source>
        <dbReference type="Proteomes" id="UP001189429"/>
    </source>
</evidence>
<comment type="caution">
    <text evidence="2">The sequence shown here is derived from an EMBL/GenBank/DDBJ whole genome shotgun (WGS) entry which is preliminary data.</text>
</comment>
<feature type="region of interest" description="Disordered" evidence="1">
    <location>
        <begin position="73"/>
        <end position="110"/>
    </location>
</feature>
<feature type="compositionally biased region" description="Basic and acidic residues" evidence="1">
    <location>
        <begin position="36"/>
        <end position="59"/>
    </location>
</feature>
<name>A0ABN9QR11_9DINO</name>
<sequence length="169" mass="17669">VTGLLENRGVDRAATVAAEAAEKKATESKPPTARTLRWEADNLRTKVGKPESRAEAPRQQKLELEMKIAEAVGGQHVPDGPAAEAAPGGAGAAGGGSCDVPEDNGDDDVDLELLAGDDFAERQAALSQAADALKAAASGSPEQLAEAKRKYSETVRKLDVKRARREQSV</sequence>
<feature type="compositionally biased region" description="Acidic residues" evidence="1">
    <location>
        <begin position="100"/>
        <end position="110"/>
    </location>
</feature>
<feature type="non-terminal residue" evidence="2">
    <location>
        <position position="1"/>
    </location>
</feature>
<feature type="compositionally biased region" description="Gly residues" evidence="1">
    <location>
        <begin position="88"/>
        <end position="97"/>
    </location>
</feature>
<dbReference type="EMBL" id="CAUYUJ010004047">
    <property type="protein sequence ID" value="CAK0807946.1"/>
    <property type="molecule type" value="Genomic_DNA"/>
</dbReference>
<proteinExistence type="predicted"/>
<evidence type="ECO:0000313" key="2">
    <source>
        <dbReference type="EMBL" id="CAK0807946.1"/>
    </source>
</evidence>
<keyword evidence="3" id="KW-1185">Reference proteome</keyword>
<evidence type="ECO:0000256" key="1">
    <source>
        <dbReference type="SAM" id="MobiDB-lite"/>
    </source>
</evidence>